<accession>A0A9P0J7B9</accession>
<dbReference type="Proteomes" id="UP001154329">
    <property type="component" value="Chromosome 3"/>
</dbReference>
<dbReference type="InterPro" id="IPR015947">
    <property type="entry name" value="PUA-like_sf"/>
</dbReference>
<organism evidence="1 2">
    <name type="scientific">Aphis gossypii</name>
    <name type="common">Cotton aphid</name>
    <dbReference type="NCBI Taxonomy" id="80765"/>
    <lineage>
        <taxon>Eukaryota</taxon>
        <taxon>Metazoa</taxon>
        <taxon>Ecdysozoa</taxon>
        <taxon>Arthropoda</taxon>
        <taxon>Hexapoda</taxon>
        <taxon>Insecta</taxon>
        <taxon>Pterygota</taxon>
        <taxon>Neoptera</taxon>
        <taxon>Paraneoptera</taxon>
        <taxon>Hemiptera</taxon>
        <taxon>Sternorrhyncha</taxon>
        <taxon>Aphidomorpha</taxon>
        <taxon>Aphidoidea</taxon>
        <taxon>Aphididae</taxon>
        <taxon>Aphidini</taxon>
        <taxon>Aphis</taxon>
        <taxon>Aphis</taxon>
    </lineage>
</organism>
<dbReference type="Gene3D" id="2.30.280.10">
    <property type="entry name" value="SRA-YDG"/>
    <property type="match status" value="1"/>
</dbReference>
<reference evidence="1" key="2">
    <citation type="submission" date="2022-10" db="EMBL/GenBank/DDBJ databases">
        <authorList>
            <consortium name="ENA_rothamsted_submissions"/>
            <consortium name="culmorum"/>
            <person name="King R."/>
        </authorList>
    </citation>
    <scope>NUCLEOTIDE SEQUENCE</scope>
</reference>
<evidence type="ECO:0000313" key="1">
    <source>
        <dbReference type="EMBL" id="CAH1731688.1"/>
    </source>
</evidence>
<sequence length="72" mass="7954">MWLFHVQVSESGIHCPSVGGIHGCDNQSAFSIVLVVVMKMKLTMVMNSYILVQMVKICQATNALLCRVVTKN</sequence>
<dbReference type="SUPFAM" id="SSF88697">
    <property type="entry name" value="PUA domain-like"/>
    <property type="match status" value="1"/>
</dbReference>
<dbReference type="InterPro" id="IPR036987">
    <property type="entry name" value="SRA-YDG_sf"/>
</dbReference>
<dbReference type="EMBL" id="OU899036">
    <property type="protein sequence ID" value="CAH1731688.1"/>
    <property type="molecule type" value="Genomic_DNA"/>
</dbReference>
<reference evidence="1" key="1">
    <citation type="submission" date="2022-02" db="EMBL/GenBank/DDBJ databases">
        <authorList>
            <person name="King R."/>
        </authorList>
    </citation>
    <scope>NUCLEOTIDE SEQUENCE</scope>
</reference>
<gene>
    <name evidence="1" type="ORF">APHIGO_LOCUS8357</name>
</gene>
<keyword evidence="2" id="KW-1185">Reference proteome</keyword>
<dbReference type="AlphaFoldDB" id="A0A9P0J7B9"/>
<proteinExistence type="predicted"/>
<name>A0A9P0J7B9_APHGO</name>
<protein>
    <submittedName>
        <fullName evidence="1">Uncharacterized protein</fullName>
    </submittedName>
</protein>
<evidence type="ECO:0000313" key="2">
    <source>
        <dbReference type="Proteomes" id="UP001154329"/>
    </source>
</evidence>